<dbReference type="SUPFAM" id="SSF52540">
    <property type="entry name" value="P-loop containing nucleoside triphosphate hydrolases"/>
    <property type="match status" value="1"/>
</dbReference>
<feature type="DNA-binding region" description="OmpR/PhoB-type" evidence="4">
    <location>
        <begin position="1"/>
        <end position="96"/>
    </location>
</feature>
<feature type="domain" description="OmpR/PhoB-type" evidence="6">
    <location>
        <begin position="1"/>
        <end position="96"/>
    </location>
</feature>
<dbReference type="InterPro" id="IPR019734">
    <property type="entry name" value="TPR_rpt"/>
</dbReference>
<name>A0ABQ2LNK0_9ACTN</name>
<feature type="region of interest" description="Disordered" evidence="5">
    <location>
        <begin position="645"/>
        <end position="665"/>
    </location>
</feature>
<accession>A0ABQ2LNK0</accession>
<reference evidence="8" key="1">
    <citation type="journal article" date="2019" name="Int. J. Syst. Evol. Microbiol.">
        <title>The Global Catalogue of Microorganisms (GCM) 10K type strain sequencing project: providing services to taxonomists for standard genome sequencing and annotation.</title>
        <authorList>
            <consortium name="The Broad Institute Genomics Platform"/>
            <consortium name="The Broad Institute Genome Sequencing Center for Infectious Disease"/>
            <person name="Wu L."/>
            <person name="Ma J."/>
        </authorList>
    </citation>
    <scope>NUCLEOTIDE SEQUENCE [LARGE SCALE GENOMIC DNA]</scope>
    <source>
        <strain evidence="8">CGMCC 4.7349</strain>
    </source>
</reference>
<dbReference type="InterPro" id="IPR027417">
    <property type="entry name" value="P-loop_NTPase"/>
</dbReference>
<dbReference type="SMART" id="SM01043">
    <property type="entry name" value="BTAD"/>
    <property type="match status" value="1"/>
</dbReference>
<dbReference type="InterPro" id="IPR058852">
    <property type="entry name" value="HTH_77"/>
</dbReference>
<feature type="compositionally biased region" description="Low complexity" evidence="5">
    <location>
        <begin position="271"/>
        <end position="285"/>
    </location>
</feature>
<evidence type="ECO:0000259" key="6">
    <source>
        <dbReference type="PROSITE" id="PS51755"/>
    </source>
</evidence>
<dbReference type="Gene3D" id="3.40.50.300">
    <property type="entry name" value="P-loop containing nucleotide triphosphate hydrolases"/>
    <property type="match status" value="1"/>
</dbReference>
<feature type="region of interest" description="Disordered" evidence="5">
    <location>
        <begin position="354"/>
        <end position="377"/>
    </location>
</feature>
<dbReference type="PROSITE" id="PS51755">
    <property type="entry name" value="OMPR_PHOB"/>
    <property type="match status" value="1"/>
</dbReference>
<evidence type="ECO:0000256" key="1">
    <source>
        <dbReference type="ARBA" id="ARBA00005820"/>
    </source>
</evidence>
<dbReference type="Pfam" id="PF03704">
    <property type="entry name" value="BTAD"/>
    <property type="match status" value="1"/>
</dbReference>
<protein>
    <recommendedName>
        <fullName evidence="6">OmpR/PhoB-type domain-containing protein</fullName>
    </recommendedName>
</protein>
<evidence type="ECO:0000256" key="5">
    <source>
        <dbReference type="SAM" id="MobiDB-lite"/>
    </source>
</evidence>
<dbReference type="PANTHER" id="PTHR47691:SF3">
    <property type="entry name" value="HTH-TYPE TRANSCRIPTIONAL REGULATOR RV0890C-RELATED"/>
    <property type="match status" value="1"/>
</dbReference>
<dbReference type="InterPro" id="IPR005158">
    <property type="entry name" value="BTAD"/>
</dbReference>
<dbReference type="PRINTS" id="PR00364">
    <property type="entry name" value="DISEASERSIST"/>
</dbReference>
<keyword evidence="8" id="KW-1185">Reference proteome</keyword>
<dbReference type="SUPFAM" id="SSF46894">
    <property type="entry name" value="C-terminal effector domain of the bipartite response regulators"/>
    <property type="match status" value="1"/>
</dbReference>
<dbReference type="SMART" id="SM00862">
    <property type="entry name" value="Trans_reg_C"/>
    <property type="match status" value="1"/>
</dbReference>
<dbReference type="InterPro" id="IPR001867">
    <property type="entry name" value="OmpR/PhoB-type_DNA-bd"/>
</dbReference>
<evidence type="ECO:0000256" key="3">
    <source>
        <dbReference type="ARBA" id="ARBA00023125"/>
    </source>
</evidence>
<dbReference type="EMBL" id="BMNG01000004">
    <property type="protein sequence ID" value="GGO40524.1"/>
    <property type="molecule type" value="Genomic_DNA"/>
</dbReference>
<evidence type="ECO:0000313" key="7">
    <source>
        <dbReference type="EMBL" id="GGO40524.1"/>
    </source>
</evidence>
<gene>
    <name evidence="7" type="ORF">GCM10012286_18690</name>
</gene>
<feature type="region of interest" description="Disordered" evidence="5">
    <location>
        <begin position="449"/>
        <end position="468"/>
    </location>
</feature>
<dbReference type="SMART" id="SM00028">
    <property type="entry name" value="TPR"/>
    <property type="match status" value="3"/>
</dbReference>
<evidence type="ECO:0000256" key="4">
    <source>
        <dbReference type="PROSITE-ProRule" id="PRU01091"/>
    </source>
</evidence>
<keyword evidence="2" id="KW-0902">Two-component regulatory system</keyword>
<comment type="caution">
    <text evidence="7">The sequence shown here is derived from an EMBL/GenBank/DDBJ whole genome shotgun (WGS) entry which is preliminary data.</text>
</comment>
<dbReference type="CDD" id="cd15831">
    <property type="entry name" value="BTAD"/>
    <property type="match status" value="1"/>
</dbReference>
<dbReference type="PANTHER" id="PTHR47691">
    <property type="entry name" value="REGULATOR-RELATED"/>
    <property type="match status" value="1"/>
</dbReference>
<dbReference type="Gene3D" id="1.25.40.10">
    <property type="entry name" value="Tetratricopeptide repeat domain"/>
    <property type="match status" value="3"/>
</dbReference>
<evidence type="ECO:0000256" key="2">
    <source>
        <dbReference type="ARBA" id="ARBA00023012"/>
    </source>
</evidence>
<dbReference type="Pfam" id="PF00486">
    <property type="entry name" value="Trans_reg_C"/>
    <property type="match status" value="1"/>
</dbReference>
<dbReference type="RefSeq" id="WP_189173578.1">
    <property type="nucleotide sequence ID" value="NZ_BMNG01000004.1"/>
</dbReference>
<feature type="region of interest" description="Disordered" evidence="5">
    <location>
        <begin position="1319"/>
        <end position="1369"/>
    </location>
</feature>
<dbReference type="SUPFAM" id="SSF48452">
    <property type="entry name" value="TPR-like"/>
    <property type="match status" value="2"/>
</dbReference>
<dbReference type="Gene3D" id="1.10.10.10">
    <property type="entry name" value="Winged helix-like DNA-binding domain superfamily/Winged helix DNA-binding domain"/>
    <property type="match status" value="1"/>
</dbReference>
<proteinExistence type="inferred from homology"/>
<feature type="region of interest" description="Disordered" evidence="5">
    <location>
        <begin position="254"/>
        <end position="285"/>
    </location>
</feature>
<feature type="compositionally biased region" description="Gly residues" evidence="5">
    <location>
        <begin position="254"/>
        <end position="270"/>
    </location>
</feature>
<dbReference type="InterPro" id="IPR036388">
    <property type="entry name" value="WH-like_DNA-bd_sf"/>
</dbReference>
<dbReference type="InterPro" id="IPR011990">
    <property type="entry name" value="TPR-like_helical_dom_sf"/>
</dbReference>
<dbReference type="InterPro" id="IPR016032">
    <property type="entry name" value="Sig_transdc_resp-reg_C-effctor"/>
</dbReference>
<sequence length="1369" mass="139558">MRFGVLGPLAVWKTDGTEAAVPGAKVRALLAHLLVHPGHPVSADRLTDGLWGEQLPDHPANALQGKVSQLRRALERTEPGGRALVAAGPAGYTLRVPADAVDAGRFALLLERARATADDPHAKAQLLREALNLWRGEAFADFTEAPFARGAIGRLEEARLTAWEEQAEARLESGDHGPLAADLADLVVRHPLRERLRAAQLRALYRAGRQTEALAAYETLRRHLANDLGLAPGAELAALHGAILRQDPGLAGPGGAGDGFSAREGGGSAGSGSASSATGSSAGAGSVAAPSLAAAPLPVPSAAAARSAAASSEAAPSAEPSAAGGTTAGALAVPSTGGAAVARAATSAEEAANATAEHSGAAAVPAVAEEAAGETAARGELPTGAAAWGGAAAGPAMPQGATARAAVTDGTATGSAAAGGSVSGPAMAQGAAVVASVVGSTGVAGDRGARSGVGAHLPAPAPPAPRTNLPAPVAALLGRDDDVPGVRQLLAETRLVTLTGPGGVGKTRLAVAAARGLLGEFVDGVWLVELAGLDGAAGYGADAVAEAVGRVLGLHEEPGAPVAAVERLTWALRGRRLLIVLDNCEHLVDAVAESVDVLLRDVPGLSVLATSQEPLDVSGERVWVVAPLDLVSAVELFRQRAGLGSGSGGVSGSGPGDVSGSGAGGVSGARPGARLGADDSEAVAELCVRLDGLPLALELAAARVRTMGVHGLLARIDDRFALLARGFRGAPARQRTLRAVIDWSWSLLTPPERTLLRRLAVHDGCTLDAAQAVGADGTVRGPDVLDLLSRLVDRSLVVASDHPDGPRYCVLESVREYGAEQLREAGEFDAVRERHSVHYAELAVRAGRLLHGPEQRRWLDRLDEESANLRRALDTAVRQGAAGRALDMVNALAWYWVLRGRIAEARRYLDAALALVPDPAPDTASARALALAWRTGISLREGTDAGADAYADTCAGTDTGPKSKAAATATAAYIAPYIDAYAATGPDGHDGTGGDESAGGAETNRLLRATLCAYNELDDPSGRATALWILGSAQMGAGAVRTGERLVNEALDGFTALGDTWGTAAALSVRARHAIAHGDLAAVRQDSERSARLFRELGDEWGQLQTVFPLATLSEIAGDYAEAARLHREGLAIAERLGLRTEASKRLSGLGRIALLTGDFAEARTAHEQALRLAHEHSFRSGELDARIGLGLGARREGDLEGAERHMRELLTWFRGADYGPGVTLALAELGFAAELRGDAAAAHALHAEGFDVALGLGDARAMALALEGFAGAAAAAGEHRAAATLLGAAATARASVGAPLPPGERRDVDRVSAAARGHLGEETYTTAFEEGAGLTPETARDQATSPAARPTAGSRPPGSGPTGTHTPR</sequence>
<comment type="similarity">
    <text evidence="1">Belongs to the AfsR/DnrI/RedD regulatory family.</text>
</comment>
<keyword evidence="3 4" id="KW-0238">DNA-binding</keyword>
<organism evidence="7 8">
    <name type="scientific">Streptomyces lasiicapitis</name>
    <dbReference type="NCBI Taxonomy" id="1923961"/>
    <lineage>
        <taxon>Bacteria</taxon>
        <taxon>Bacillati</taxon>
        <taxon>Actinomycetota</taxon>
        <taxon>Actinomycetes</taxon>
        <taxon>Kitasatosporales</taxon>
        <taxon>Streptomycetaceae</taxon>
        <taxon>Streptomyces</taxon>
    </lineage>
</organism>
<dbReference type="Proteomes" id="UP000656881">
    <property type="component" value="Unassembled WGS sequence"/>
</dbReference>
<feature type="compositionally biased region" description="Low complexity" evidence="5">
    <location>
        <begin position="1350"/>
        <end position="1369"/>
    </location>
</feature>
<dbReference type="Pfam" id="PF25872">
    <property type="entry name" value="HTH_77"/>
    <property type="match status" value="1"/>
</dbReference>
<evidence type="ECO:0000313" key="8">
    <source>
        <dbReference type="Proteomes" id="UP000656881"/>
    </source>
</evidence>